<sequence length="223" mass="22368">MKNILALPIPAALFLAGCVPGNEAPTTSATAPATVAQVVPRTCSAVRATIVVDHGRAPGVEAVEKTASNSGCFTVLPSVALSTSNVKYVLTVSRDSGVSNNGSGVAKGAASIGLAHIPFVGAIAGAAIPTSVDIVEAIRMDLKEITTGKLLGSGSAQYGYSKTTYETAQNRLEADNPALVEALNQVIASAEPALIAAATPPAPPPKPPAKTPPKKKPITAPAS</sequence>
<evidence type="ECO:0000313" key="2">
    <source>
        <dbReference type="EMBL" id="MFD2263450.1"/>
    </source>
</evidence>
<protein>
    <recommendedName>
        <fullName evidence="4">Lipoprotein</fullName>
    </recommendedName>
</protein>
<keyword evidence="3" id="KW-1185">Reference proteome</keyword>
<feature type="compositionally biased region" description="Pro residues" evidence="1">
    <location>
        <begin position="200"/>
        <end position="211"/>
    </location>
</feature>
<dbReference type="RefSeq" id="WP_379876458.1">
    <property type="nucleotide sequence ID" value="NZ_JBHUIP010000011.1"/>
</dbReference>
<dbReference type="Proteomes" id="UP001597295">
    <property type="component" value="Unassembled WGS sequence"/>
</dbReference>
<comment type="caution">
    <text evidence="2">The sequence shown here is derived from an EMBL/GenBank/DDBJ whole genome shotgun (WGS) entry which is preliminary data.</text>
</comment>
<feature type="region of interest" description="Disordered" evidence="1">
    <location>
        <begin position="197"/>
        <end position="223"/>
    </location>
</feature>
<organism evidence="2 3">
    <name type="scientific">Lacibacterium aquatile</name>
    <dbReference type="NCBI Taxonomy" id="1168082"/>
    <lineage>
        <taxon>Bacteria</taxon>
        <taxon>Pseudomonadati</taxon>
        <taxon>Pseudomonadota</taxon>
        <taxon>Alphaproteobacteria</taxon>
        <taxon>Rhodospirillales</taxon>
        <taxon>Rhodospirillaceae</taxon>
    </lineage>
</organism>
<accession>A0ABW5DRP2</accession>
<reference evidence="3" key="1">
    <citation type="journal article" date="2019" name="Int. J. Syst. Evol. Microbiol.">
        <title>The Global Catalogue of Microorganisms (GCM) 10K type strain sequencing project: providing services to taxonomists for standard genome sequencing and annotation.</title>
        <authorList>
            <consortium name="The Broad Institute Genomics Platform"/>
            <consortium name="The Broad Institute Genome Sequencing Center for Infectious Disease"/>
            <person name="Wu L."/>
            <person name="Ma J."/>
        </authorList>
    </citation>
    <scope>NUCLEOTIDE SEQUENCE [LARGE SCALE GENOMIC DNA]</scope>
    <source>
        <strain evidence="3">CGMCC 1.19062</strain>
    </source>
</reference>
<gene>
    <name evidence="2" type="ORF">ACFSM5_11170</name>
</gene>
<dbReference type="EMBL" id="JBHUIP010000011">
    <property type="protein sequence ID" value="MFD2263450.1"/>
    <property type="molecule type" value="Genomic_DNA"/>
</dbReference>
<evidence type="ECO:0008006" key="4">
    <source>
        <dbReference type="Google" id="ProtNLM"/>
    </source>
</evidence>
<evidence type="ECO:0000313" key="3">
    <source>
        <dbReference type="Proteomes" id="UP001597295"/>
    </source>
</evidence>
<dbReference type="PROSITE" id="PS51257">
    <property type="entry name" value="PROKAR_LIPOPROTEIN"/>
    <property type="match status" value="1"/>
</dbReference>
<evidence type="ECO:0000256" key="1">
    <source>
        <dbReference type="SAM" id="MobiDB-lite"/>
    </source>
</evidence>
<proteinExistence type="predicted"/>
<name>A0ABW5DRP2_9PROT</name>